<evidence type="ECO:0000256" key="1">
    <source>
        <dbReference type="SAM" id="MobiDB-lite"/>
    </source>
</evidence>
<organism evidence="2 3">
    <name type="scientific">Romanomermis culicivorax</name>
    <name type="common">Nematode worm</name>
    <dbReference type="NCBI Taxonomy" id="13658"/>
    <lineage>
        <taxon>Eukaryota</taxon>
        <taxon>Metazoa</taxon>
        <taxon>Ecdysozoa</taxon>
        <taxon>Nematoda</taxon>
        <taxon>Enoplea</taxon>
        <taxon>Dorylaimia</taxon>
        <taxon>Mermithida</taxon>
        <taxon>Mermithoidea</taxon>
        <taxon>Mermithidae</taxon>
        <taxon>Romanomermis</taxon>
    </lineage>
</organism>
<dbReference type="WBParaSite" id="nRc.2.0.1.t09968-RA">
    <property type="protein sequence ID" value="nRc.2.0.1.t09968-RA"/>
    <property type="gene ID" value="nRc.2.0.1.g09968"/>
</dbReference>
<evidence type="ECO:0000313" key="2">
    <source>
        <dbReference type="Proteomes" id="UP000887565"/>
    </source>
</evidence>
<sequence length="109" mass="12615">MLVKVFVKTNENQGIRQNQDPQPEYGESADDEIIDGLVKAATVKSDQPREQRRKARQFSRKSLRRTRTLKLKKITKGPILVIFYTLGTLNVWTYTTTDCTAEDWLVEID</sequence>
<dbReference type="AlphaFoldDB" id="A0A915I747"/>
<dbReference type="Proteomes" id="UP000887565">
    <property type="component" value="Unplaced"/>
</dbReference>
<feature type="region of interest" description="Disordered" evidence="1">
    <location>
        <begin position="8"/>
        <end position="28"/>
    </location>
</feature>
<keyword evidence="2" id="KW-1185">Reference proteome</keyword>
<reference evidence="3" key="1">
    <citation type="submission" date="2022-11" db="UniProtKB">
        <authorList>
            <consortium name="WormBaseParasite"/>
        </authorList>
    </citation>
    <scope>IDENTIFICATION</scope>
</reference>
<name>A0A915I747_ROMCU</name>
<feature type="compositionally biased region" description="Polar residues" evidence="1">
    <location>
        <begin position="9"/>
        <end position="21"/>
    </location>
</feature>
<protein>
    <submittedName>
        <fullName evidence="3">Uncharacterized protein</fullName>
    </submittedName>
</protein>
<evidence type="ECO:0000313" key="3">
    <source>
        <dbReference type="WBParaSite" id="nRc.2.0.1.t09968-RA"/>
    </source>
</evidence>
<accession>A0A915I747</accession>
<proteinExistence type="predicted"/>